<dbReference type="Proteomes" id="UP000677228">
    <property type="component" value="Unassembled WGS sequence"/>
</dbReference>
<dbReference type="InterPro" id="IPR018152">
    <property type="entry name" value="SOD_Cu/Zn_BS"/>
</dbReference>
<dbReference type="EC" id="1.15.1.1" evidence="1"/>
<dbReference type="GO" id="GO:0005507">
    <property type="term" value="F:copper ion binding"/>
    <property type="evidence" value="ECO:0007669"/>
    <property type="project" value="InterPro"/>
</dbReference>
<feature type="chain" id="PRO_5035688414" description="Superoxide dismutase [Cu-Zn]" evidence="2">
    <location>
        <begin position="19"/>
        <end position="195"/>
    </location>
</feature>
<dbReference type="EMBL" id="CAJNOQ010040826">
    <property type="protein sequence ID" value="CAF1621320.1"/>
    <property type="molecule type" value="Genomic_DNA"/>
</dbReference>
<comment type="function">
    <text evidence="1">Destroys radicals which are normally produced within the cells and which are toxic to biological systems.</text>
</comment>
<comment type="cofactor">
    <cofactor evidence="1">
        <name>Zn(2+)</name>
        <dbReference type="ChEBI" id="CHEBI:29105"/>
    </cofactor>
    <text evidence="1">Binds 1 zinc ion per subunit.</text>
</comment>
<evidence type="ECO:0000313" key="5">
    <source>
        <dbReference type="EMBL" id="CAF1621320.1"/>
    </source>
</evidence>
<dbReference type="AlphaFoldDB" id="A0A816CFL1"/>
<dbReference type="EMBL" id="CAJOBC010108037">
    <property type="protein sequence ID" value="CAF4511919.1"/>
    <property type="molecule type" value="Genomic_DNA"/>
</dbReference>
<comment type="cofactor">
    <cofactor evidence="1">
        <name>Cu cation</name>
        <dbReference type="ChEBI" id="CHEBI:23378"/>
    </cofactor>
    <text evidence="1">Binds 1 copper ion per subunit.</text>
</comment>
<dbReference type="PANTHER" id="PTHR10003">
    <property type="entry name" value="SUPEROXIDE DISMUTASE CU-ZN -RELATED"/>
    <property type="match status" value="1"/>
</dbReference>
<keyword evidence="1" id="KW-0862">Zinc</keyword>
<evidence type="ECO:0000259" key="3">
    <source>
        <dbReference type="Pfam" id="PF00080"/>
    </source>
</evidence>
<proteinExistence type="inferred from homology"/>
<dbReference type="PROSITE" id="PS00332">
    <property type="entry name" value="SOD_CU_ZN_2"/>
    <property type="match status" value="1"/>
</dbReference>
<organism evidence="5 8">
    <name type="scientific">Didymodactylos carnosus</name>
    <dbReference type="NCBI Taxonomy" id="1234261"/>
    <lineage>
        <taxon>Eukaryota</taxon>
        <taxon>Metazoa</taxon>
        <taxon>Spiralia</taxon>
        <taxon>Gnathifera</taxon>
        <taxon>Rotifera</taxon>
        <taxon>Eurotatoria</taxon>
        <taxon>Bdelloidea</taxon>
        <taxon>Philodinida</taxon>
        <taxon>Philodinidae</taxon>
        <taxon>Didymodactylos</taxon>
    </lineage>
</organism>
<dbReference type="EMBL" id="CAJNOK010002724">
    <property type="protein sequence ID" value="CAF0872257.1"/>
    <property type="molecule type" value="Genomic_DNA"/>
</dbReference>
<comment type="caution">
    <text evidence="5">The sequence shown here is derived from an EMBL/GenBank/DDBJ whole genome shotgun (WGS) entry which is preliminary data.</text>
</comment>
<dbReference type="SUPFAM" id="SSF49329">
    <property type="entry name" value="Cu,Zn superoxide dismutase-like"/>
    <property type="match status" value="1"/>
</dbReference>
<keyword evidence="1" id="KW-0186">Copper</keyword>
<evidence type="ECO:0000313" key="4">
    <source>
        <dbReference type="EMBL" id="CAF0872257.1"/>
    </source>
</evidence>
<comment type="similarity">
    <text evidence="1">Belongs to the Cu-Zn superoxide dismutase family.</text>
</comment>
<evidence type="ECO:0000256" key="1">
    <source>
        <dbReference type="RuleBase" id="RU000393"/>
    </source>
</evidence>
<dbReference type="Gene3D" id="2.60.40.200">
    <property type="entry name" value="Superoxide dismutase, copper/zinc binding domain"/>
    <property type="match status" value="1"/>
</dbReference>
<dbReference type="EMBL" id="CAJOBA010002725">
    <property type="protein sequence ID" value="CAF3657087.1"/>
    <property type="molecule type" value="Genomic_DNA"/>
</dbReference>
<dbReference type="PRINTS" id="PR00068">
    <property type="entry name" value="CUZNDISMTASE"/>
</dbReference>
<sequence>MLFLVLLVSVFIPASSTGKLHPIFARANVHFDASESVMGTLYFIQARDVSPVIIRGTLTGLEPNQTYHGFHVHEFEVNEGKPNCTAAGGHFNPSNQRHGAPTASLTQRHVGDLGNIYADQYGNATILISDPIIKLAKGSQSILNHTIVIHKDVDDLGLGSYSDSLTTGHAGARLGCGFIRSTSMTIPDAFKIFLS</sequence>
<dbReference type="CDD" id="cd00305">
    <property type="entry name" value="Cu-Zn_Superoxide_Dismutase"/>
    <property type="match status" value="1"/>
</dbReference>
<name>A0A816CFL1_9BILA</name>
<dbReference type="GO" id="GO:0004784">
    <property type="term" value="F:superoxide dismutase activity"/>
    <property type="evidence" value="ECO:0007669"/>
    <property type="project" value="UniProtKB-EC"/>
</dbReference>
<dbReference type="InterPro" id="IPR024134">
    <property type="entry name" value="SOD_Cu/Zn_/chaperone"/>
</dbReference>
<evidence type="ECO:0000256" key="2">
    <source>
        <dbReference type="SAM" id="SignalP"/>
    </source>
</evidence>
<accession>A0A816CFL1</accession>
<keyword evidence="1" id="KW-0479">Metal-binding</keyword>
<protein>
    <recommendedName>
        <fullName evidence="1">Superoxide dismutase [Cu-Zn]</fullName>
        <ecNumber evidence="1">1.15.1.1</ecNumber>
    </recommendedName>
</protein>
<comment type="catalytic activity">
    <reaction evidence="1">
        <text>2 superoxide + 2 H(+) = H2O2 + O2</text>
        <dbReference type="Rhea" id="RHEA:20696"/>
        <dbReference type="ChEBI" id="CHEBI:15378"/>
        <dbReference type="ChEBI" id="CHEBI:15379"/>
        <dbReference type="ChEBI" id="CHEBI:16240"/>
        <dbReference type="ChEBI" id="CHEBI:18421"/>
        <dbReference type="EC" id="1.15.1.1"/>
    </reaction>
</comment>
<dbReference type="InterPro" id="IPR036423">
    <property type="entry name" value="SOD-like_Cu/Zn_dom_sf"/>
</dbReference>
<feature type="domain" description="Superoxide dismutase copper/zinc binding" evidence="3">
    <location>
        <begin position="37"/>
        <end position="179"/>
    </location>
</feature>
<gene>
    <name evidence="5" type="ORF">GPM918_LOCUS43752</name>
    <name evidence="4" type="ORF">OVA965_LOCUS8193</name>
    <name evidence="7" type="ORF">SRO942_LOCUS45348</name>
    <name evidence="6" type="ORF">TMI583_LOCUS8189</name>
</gene>
<keyword evidence="8" id="KW-1185">Reference proteome</keyword>
<reference evidence="5" key="1">
    <citation type="submission" date="2021-02" db="EMBL/GenBank/DDBJ databases">
        <authorList>
            <person name="Nowell W R."/>
        </authorList>
    </citation>
    <scope>NUCLEOTIDE SEQUENCE</scope>
</reference>
<evidence type="ECO:0000313" key="6">
    <source>
        <dbReference type="EMBL" id="CAF3657087.1"/>
    </source>
</evidence>
<dbReference type="Pfam" id="PF00080">
    <property type="entry name" value="Sod_Cu"/>
    <property type="match status" value="1"/>
</dbReference>
<feature type="signal peptide" evidence="2">
    <location>
        <begin position="1"/>
        <end position="18"/>
    </location>
</feature>
<keyword evidence="2" id="KW-0732">Signal</keyword>
<evidence type="ECO:0000313" key="8">
    <source>
        <dbReference type="Proteomes" id="UP000663829"/>
    </source>
</evidence>
<dbReference type="InterPro" id="IPR001424">
    <property type="entry name" value="SOD_Cu_Zn_dom"/>
</dbReference>
<evidence type="ECO:0000313" key="7">
    <source>
        <dbReference type="EMBL" id="CAF4511919.1"/>
    </source>
</evidence>
<keyword evidence="1" id="KW-0560">Oxidoreductase</keyword>
<dbReference type="OrthoDB" id="2015551at2759"/>
<dbReference type="Proteomes" id="UP000663829">
    <property type="component" value="Unassembled WGS sequence"/>
</dbReference>
<dbReference type="Proteomes" id="UP000681722">
    <property type="component" value="Unassembled WGS sequence"/>
</dbReference>
<dbReference type="Proteomes" id="UP000682733">
    <property type="component" value="Unassembled WGS sequence"/>
</dbReference>